<evidence type="ECO:0000313" key="1">
    <source>
        <dbReference type="EMBL" id="MBW87257.1"/>
    </source>
</evidence>
<dbReference type="EMBL" id="GGEC01006774">
    <property type="protein sequence ID" value="MBW87257.1"/>
    <property type="molecule type" value="Transcribed_RNA"/>
</dbReference>
<protein>
    <submittedName>
        <fullName evidence="1">Uncharacterized protein</fullName>
    </submittedName>
</protein>
<organism evidence="1">
    <name type="scientific">Rhizophora mucronata</name>
    <name type="common">Asiatic mangrove</name>
    <dbReference type="NCBI Taxonomy" id="61149"/>
    <lineage>
        <taxon>Eukaryota</taxon>
        <taxon>Viridiplantae</taxon>
        <taxon>Streptophyta</taxon>
        <taxon>Embryophyta</taxon>
        <taxon>Tracheophyta</taxon>
        <taxon>Spermatophyta</taxon>
        <taxon>Magnoliopsida</taxon>
        <taxon>eudicotyledons</taxon>
        <taxon>Gunneridae</taxon>
        <taxon>Pentapetalae</taxon>
        <taxon>rosids</taxon>
        <taxon>fabids</taxon>
        <taxon>Malpighiales</taxon>
        <taxon>Rhizophoraceae</taxon>
        <taxon>Rhizophora</taxon>
    </lineage>
</organism>
<reference evidence="1" key="1">
    <citation type="submission" date="2018-02" db="EMBL/GenBank/DDBJ databases">
        <title>Rhizophora mucronata_Transcriptome.</title>
        <authorList>
            <person name="Meera S.P."/>
            <person name="Sreeshan A."/>
            <person name="Augustine A."/>
        </authorList>
    </citation>
    <scope>NUCLEOTIDE SEQUENCE</scope>
    <source>
        <tissue evidence="1">Leaf</tissue>
    </source>
</reference>
<accession>A0A2P2J1D8</accession>
<name>A0A2P2J1D8_RHIMU</name>
<proteinExistence type="predicted"/>
<sequence length="19" mass="2282">MNNLKTQIKLMILVDHNQK</sequence>
<dbReference type="AlphaFoldDB" id="A0A2P2J1D8"/>